<evidence type="ECO:0000256" key="1">
    <source>
        <dbReference type="ARBA" id="ARBA00004123"/>
    </source>
</evidence>
<evidence type="ECO:0000256" key="9">
    <source>
        <dbReference type="SAM" id="MobiDB-lite"/>
    </source>
</evidence>
<name>A0ABR4NQQ1_9SACH</name>
<evidence type="ECO:0000256" key="3">
    <source>
        <dbReference type="ARBA" id="ARBA00006922"/>
    </source>
</evidence>
<comment type="caution">
    <text evidence="10">The sequence shown here is derived from an EMBL/GenBank/DDBJ whole genome shotgun (WGS) entry which is preliminary data.</text>
</comment>
<dbReference type="Proteomes" id="UP001623330">
    <property type="component" value="Unassembled WGS sequence"/>
</dbReference>
<proteinExistence type="inferred from homology"/>
<keyword evidence="5" id="KW-0678">Repressor</keyword>
<evidence type="ECO:0000256" key="6">
    <source>
        <dbReference type="ARBA" id="ARBA00023015"/>
    </source>
</evidence>
<evidence type="ECO:0000256" key="2">
    <source>
        <dbReference type="ARBA" id="ARBA00004496"/>
    </source>
</evidence>
<feature type="compositionally biased region" description="Basic residues" evidence="9">
    <location>
        <begin position="167"/>
        <end position="178"/>
    </location>
</feature>
<protein>
    <submittedName>
        <fullName evidence="10">Transcription factor NRM1</fullName>
    </submittedName>
</protein>
<evidence type="ECO:0000256" key="4">
    <source>
        <dbReference type="ARBA" id="ARBA00022490"/>
    </source>
</evidence>
<keyword evidence="8" id="KW-0539">Nucleus</keyword>
<reference evidence="10 11" key="1">
    <citation type="submission" date="2024-05" db="EMBL/GenBank/DDBJ databases">
        <title>Long read based assembly of the Candida bracarensis genome reveals expanded adhesin content.</title>
        <authorList>
            <person name="Marcet-Houben M."/>
            <person name="Ksiezopolska E."/>
            <person name="Gabaldon T."/>
        </authorList>
    </citation>
    <scope>NUCLEOTIDE SEQUENCE [LARGE SCALE GENOMIC DNA]</scope>
    <source>
        <strain evidence="10 11">CBM6</strain>
    </source>
</reference>
<dbReference type="InterPro" id="IPR013734">
    <property type="entry name" value="TF_Nrm1/Whi5"/>
</dbReference>
<keyword evidence="6" id="KW-0805">Transcription regulation</keyword>
<evidence type="ECO:0000313" key="11">
    <source>
        <dbReference type="Proteomes" id="UP001623330"/>
    </source>
</evidence>
<feature type="compositionally biased region" description="Low complexity" evidence="9">
    <location>
        <begin position="205"/>
        <end position="217"/>
    </location>
</feature>
<organism evidence="10 11">
    <name type="scientific">Nakaseomyces bracarensis</name>
    <dbReference type="NCBI Taxonomy" id="273131"/>
    <lineage>
        <taxon>Eukaryota</taxon>
        <taxon>Fungi</taxon>
        <taxon>Dikarya</taxon>
        <taxon>Ascomycota</taxon>
        <taxon>Saccharomycotina</taxon>
        <taxon>Saccharomycetes</taxon>
        <taxon>Saccharomycetales</taxon>
        <taxon>Saccharomycetaceae</taxon>
        <taxon>Nakaseomyces</taxon>
    </lineage>
</organism>
<evidence type="ECO:0000313" key="10">
    <source>
        <dbReference type="EMBL" id="KAL3230567.1"/>
    </source>
</evidence>
<gene>
    <name evidence="10" type="ORF">RNJ44_01016</name>
</gene>
<evidence type="ECO:0000256" key="5">
    <source>
        <dbReference type="ARBA" id="ARBA00022491"/>
    </source>
</evidence>
<comment type="subcellular location">
    <subcellularLocation>
        <location evidence="2">Cytoplasm</location>
    </subcellularLocation>
    <subcellularLocation>
        <location evidence="1">Nucleus</location>
    </subcellularLocation>
</comment>
<keyword evidence="4" id="KW-0963">Cytoplasm</keyword>
<accession>A0ABR4NQQ1</accession>
<feature type="compositionally biased region" description="Basic residues" evidence="9">
    <location>
        <begin position="188"/>
        <end position="198"/>
    </location>
</feature>
<evidence type="ECO:0000256" key="7">
    <source>
        <dbReference type="ARBA" id="ARBA00023163"/>
    </source>
</evidence>
<dbReference type="EMBL" id="JBEVYD010000009">
    <property type="protein sequence ID" value="KAL3230567.1"/>
    <property type="molecule type" value="Genomic_DNA"/>
</dbReference>
<dbReference type="Pfam" id="PF08528">
    <property type="entry name" value="Whi5"/>
    <property type="match status" value="1"/>
</dbReference>
<comment type="similarity">
    <text evidence="3">Belongs to the WHI5/NRM1 family.</text>
</comment>
<keyword evidence="7" id="KW-0804">Transcription</keyword>
<sequence>MERLPLGEYSKSAMNTLGSSGPVLTTSFHDNTAIGNGPILPSIKSLINLRQETDVGVGSNLLSKDFDNHINRLRYNHLMPLTLRYDAPLVKSQTTVGALINESAIDSNIKDEKSTVHRQEDLRKYFELSKKLQIRLQFAYYKYKTKQTELKFNDLKERQNLNNQKGSKSKRVTKRRKLMVSQGNFKTPAKRKDHKKFLNHSQDTSIETSLSSNASSLMSKRDSTLHYEEDCDTTNDFTTPVRPSNVLQKSIQKQDTPMSVKAAKSLIFLYSSRT</sequence>
<keyword evidence="11" id="KW-1185">Reference proteome</keyword>
<feature type="region of interest" description="Disordered" evidence="9">
    <location>
        <begin position="156"/>
        <end position="217"/>
    </location>
</feature>
<evidence type="ECO:0000256" key="8">
    <source>
        <dbReference type="ARBA" id="ARBA00023242"/>
    </source>
</evidence>